<proteinExistence type="predicted"/>
<name>A0A4V5NZ98_9SPHI</name>
<dbReference type="AlphaFoldDB" id="A0A4V5NZ98"/>
<comment type="caution">
    <text evidence="1">The sequence shown here is derived from an EMBL/GenBank/DDBJ whole genome shotgun (WGS) entry which is preliminary data.</text>
</comment>
<sequence>MSKIELTAEQFSSLDMLIKKRENNDVDLDGRVAIVVAKAVTACNDATLYVTGCRFTEKFKIKANDTAGTTPKDLAFVATYNDAVPTAQQVTFQVIGVNEFAQIGISNQPDLDDLSNEELTVIAKNLPLDELIELRNKAIVV</sequence>
<keyword evidence="2" id="KW-1185">Reference proteome</keyword>
<protein>
    <submittedName>
        <fullName evidence="1">Uncharacterized protein</fullName>
    </submittedName>
</protein>
<dbReference type="Proteomes" id="UP000307244">
    <property type="component" value="Unassembled WGS sequence"/>
</dbReference>
<evidence type="ECO:0000313" key="2">
    <source>
        <dbReference type="Proteomes" id="UP000307244"/>
    </source>
</evidence>
<reference evidence="1 2" key="1">
    <citation type="submission" date="2019-04" db="EMBL/GenBank/DDBJ databases">
        <title>Pedobacter sp. RP-3-15 sp. nov., isolated from Arctic soil.</title>
        <authorList>
            <person name="Dahal R.H."/>
            <person name="Kim D.-U."/>
        </authorList>
    </citation>
    <scope>NUCLEOTIDE SEQUENCE [LARGE SCALE GENOMIC DNA]</scope>
    <source>
        <strain evidence="1 2">RP-3-15</strain>
    </source>
</reference>
<evidence type="ECO:0000313" key="1">
    <source>
        <dbReference type="EMBL" id="TKC06223.1"/>
    </source>
</evidence>
<organism evidence="1 2">
    <name type="scientific">Pedobacter frigoris</name>
    <dbReference type="NCBI Taxonomy" id="2571272"/>
    <lineage>
        <taxon>Bacteria</taxon>
        <taxon>Pseudomonadati</taxon>
        <taxon>Bacteroidota</taxon>
        <taxon>Sphingobacteriia</taxon>
        <taxon>Sphingobacteriales</taxon>
        <taxon>Sphingobacteriaceae</taxon>
        <taxon>Pedobacter</taxon>
    </lineage>
</organism>
<accession>A0A4V5NZ98</accession>
<dbReference type="EMBL" id="SWBQ01000003">
    <property type="protein sequence ID" value="TKC06223.1"/>
    <property type="molecule type" value="Genomic_DNA"/>
</dbReference>
<gene>
    <name evidence="1" type="ORF">FA047_12945</name>
</gene>
<dbReference type="RefSeq" id="WP_136836482.1">
    <property type="nucleotide sequence ID" value="NZ_SWBQ01000003.1"/>
</dbReference>